<evidence type="ECO:0008006" key="5">
    <source>
        <dbReference type="Google" id="ProtNLM"/>
    </source>
</evidence>
<accession>A0A7V8JR77</accession>
<name>A0A7V8JR77_9BURK</name>
<evidence type="ECO:0000313" key="3">
    <source>
        <dbReference type="EMBL" id="KAF1022271.1"/>
    </source>
</evidence>
<keyword evidence="2" id="KW-0732">Signal</keyword>
<evidence type="ECO:0000256" key="1">
    <source>
        <dbReference type="ARBA" id="ARBA00006987"/>
    </source>
</evidence>
<reference evidence="4" key="1">
    <citation type="journal article" date="2020" name="MBio">
        <title>Horizontal gene transfer to a defensive symbiont with a reduced genome amongst a multipartite beetle microbiome.</title>
        <authorList>
            <person name="Waterworth S.C."/>
            <person name="Florez L.V."/>
            <person name="Rees E.R."/>
            <person name="Hertweck C."/>
            <person name="Kaltenpoth M."/>
            <person name="Kwan J.C."/>
        </authorList>
    </citation>
    <scope>NUCLEOTIDE SEQUENCE [LARGE SCALE GENOMIC DNA]</scope>
</reference>
<dbReference type="PANTHER" id="PTHR42928:SF5">
    <property type="entry name" value="BLR1237 PROTEIN"/>
    <property type="match status" value="1"/>
</dbReference>
<comment type="similarity">
    <text evidence="1">Belongs to the UPF0065 (bug) family.</text>
</comment>
<dbReference type="Gene3D" id="3.40.190.10">
    <property type="entry name" value="Periplasmic binding protein-like II"/>
    <property type="match status" value="1"/>
</dbReference>
<dbReference type="PROSITE" id="PS51257">
    <property type="entry name" value="PROKAR_LIPOPROTEIN"/>
    <property type="match status" value="1"/>
</dbReference>
<dbReference type="Pfam" id="PF03401">
    <property type="entry name" value="TctC"/>
    <property type="match status" value="1"/>
</dbReference>
<dbReference type="EMBL" id="WNDQ01000013">
    <property type="protein sequence ID" value="KAF1022271.1"/>
    <property type="molecule type" value="Genomic_DNA"/>
</dbReference>
<dbReference type="AlphaFoldDB" id="A0A7V8JR77"/>
<dbReference type="InterPro" id="IPR005064">
    <property type="entry name" value="BUG"/>
</dbReference>
<proteinExistence type="inferred from homology"/>
<dbReference type="InterPro" id="IPR042100">
    <property type="entry name" value="Bug_dom1"/>
</dbReference>
<protein>
    <recommendedName>
        <fullName evidence="5">Tripartite-type tricarboxylate transporter, receptor component TctC</fullName>
    </recommendedName>
</protein>
<evidence type="ECO:0000256" key="2">
    <source>
        <dbReference type="SAM" id="SignalP"/>
    </source>
</evidence>
<dbReference type="Proteomes" id="UP000461670">
    <property type="component" value="Unassembled WGS sequence"/>
</dbReference>
<organism evidence="3 4">
    <name type="scientific">Paracidovorax wautersii</name>
    <dbReference type="NCBI Taxonomy" id="1177982"/>
    <lineage>
        <taxon>Bacteria</taxon>
        <taxon>Pseudomonadati</taxon>
        <taxon>Pseudomonadota</taxon>
        <taxon>Betaproteobacteria</taxon>
        <taxon>Burkholderiales</taxon>
        <taxon>Comamonadaceae</taxon>
        <taxon>Paracidovorax</taxon>
    </lineage>
</organism>
<sequence>MATRKTLAAMRAALPGALASACLMWMAPAAASDAYPNQTVRVMVGFSAGGAVDNVARQMGKALSQRLGQPFVIENQAGATGTIAAESTARARADGYTLLLATQSTMVVAPRMYPKLRIKPLQDLKPIALVGSVPLALVSHPSLPVKTVADVIALARKDGGNLIYASSGAGGPQHLAAELFASMAGVKMAHVPYKGEANAIADLLGNHVPLMFSNLPTLLPYIQSGQLRGIAVSGKSRAASAPDLPTVSEAGLPGFDAETWFALFAPNGTPAAVIDKLAAATQDALKDPALQASLAAQGLTINALRGPALDAYLKEQETTLGKVVESAGIEAD</sequence>
<comment type="caution">
    <text evidence="3">The sequence shown here is derived from an EMBL/GenBank/DDBJ whole genome shotgun (WGS) entry which is preliminary data.</text>
</comment>
<dbReference type="PIRSF" id="PIRSF017082">
    <property type="entry name" value="YflP"/>
    <property type="match status" value="1"/>
</dbReference>
<evidence type="ECO:0000313" key="4">
    <source>
        <dbReference type="Proteomes" id="UP000461670"/>
    </source>
</evidence>
<gene>
    <name evidence="3" type="ORF">GAK30_01242</name>
</gene>
<feature type="signal peptide" evidence="2">
    <location>
        <begin position="1"/>
        <end position="31"/>
    </location>
</feature>
<feature type="chain" id="PRO_5030662178" description="Tripartite-type tricarboxylate transporter, receptor component TctC" evidence="2">
    <location>
        <begin position="32"/>
        <end position="332"/>
    </location>
</feature>
<dbReference type="SUPFAM" id="SSF53850">
    <property type="entry name" value="Periplasmic binding protein-like II"/>
    <property type="match status" value="1"/>
</dbReference>
<dbReference type="Gene3D" id="3.40.190.150">
    <property type="entry name" value="Bordetella uptake gene, domain 1"/>
    <property type="match status" value="1"/>
</dbReference>
<dbReference type="PANTHER" id="PTHR42928">
    <property type="entry name" value="TRICARBOXYLATE-BINDING PROTEIN"/>
    <property type="match status" value="1"/>
</dbReference>
<dbReference type="CDD" id="cd13578">
    <property type="entry name" value="PBP2_Bug27"/>
    <property type="match status" value="1"/>
</dbReference>